<reference evidence="7" key="1">
    <citation type="submission" date="2018-06" db="EMBL/GenBank/DDBJ databases">
        <authorList>
            <person name="Zhirakovskaya E."/>
        </authorList>
    </citation>
    <scope>NUCLEOTIDE SEQUENCE</scope>
</reference>
<dbReference type="EMBL" id="UOEV01000083">
    <property type="protein sequence ID" value="VAW33115.1"/>
    <property type="molecule type" value="Genomic_DNA"/>
</dbReference>
<comment type="subcellular location">
    <subcellularLocation>
        <location evidence="1">Cell membrane</location>
        <topology evidence="1">Multi-pass membrane protein</topology>
    </subcellularLocation>
</comment>
<keyword evidence="3" id="KW-0812">Transmembrane</keyword>
<organism evidence="7">
    <name type="scientific">hydrothermal vent metagenome</name>
    <dbReference type="NCBI Taxonomy" id="652676"/>
    <lineage>
        <taxon>unclassified sequences</taxon>
        <taxon>metagenomes</taxon>
        <taxon>ecological metagenomes</taxon>
    </lineage>
</organism>
<protein>
    <recommendedName>
        <fullName evidence="6">VTT domain-containing protein</fullName>
    </recommendedName>
</protein>
<name>A0A3B0UPX7_9ZZZZ</name>
<evidence type="ECO:0000313" key="7">
    <source>
        <dbReference type="EMBL" id="VAW33115.1"/>
    </source>
</evidence>
<evidence type="ECO:0000256" key="1">
    <source>
        <dbReference type="ARBA" id="ARBA00004651"/>
    </source>
</evidence>
<sequence>MHSISPFILHHLVMVSGSWWLLVPLIVLSTIFLEDITIALVGILAADHSIPVLTSLGALVLGIVIGDSLAYALGRLAIKHKFARKLIEHERISPLRDLLREHSNTTIFTTRFMPGFRLALYTACGFSLIPYYREFLPTSAMSAIVWSTTLFFLSFLFGFYTFHILGIWRWPVLLFILLGFLAVGHRYWKKMTHIQKVKTGTQN</sequence>
<keyword evidence="5" id="KW-0472">Membrane</keyword>
<dbReference type="Pfam" id="PF09335">
    <property type="entry name" value="VTT_dom"/>
    <property type="match status" value="1"/>
</dbReference>
<evidence type="ECO:0000256" key="4">
    <source>
        <dbReference type="ARBA" id="ARBA00022989"/>
    </source>
</evidence>
<evidence type="ECO:0000256" key="5">
    <source>
        <dbReference type="ARBA" id="ARBA00023136"/>
    </source>
</evidence>
<proteinExistence type="predicted"/>
<gene>
    <name evidence="7" type="ORF">MNBD_CPR01-462</name>
</gene>
<keyword evidence="4" id="KW-1133">Transmembrane helix</keyword>
<keyword evidence="2" id="KW-1003">Cell membrane</keyword>
<feature type="domain" description="VTT" evidence="6">
    <location>
        <begin position="35"/>
        <end position="153"/>
    </location>
</feature>
<dbReference type="GO" id="GO:0005886">
    <property type="term" value="C:plasma membrane"/>
    <property type="evidence" value="ECO:0007669"/>
    <property type="project" value="UniProtKB-SubCell"/>
</dbReference>
<evidence type="ECO:0000259" key="6">
    <source>
        <dbReference type="Pfam" id="PF09335"/>
    </source>
</evidence>
<accession>A0A3B0UPX7</accession>
<dbReference type="InterPro" id="IPR032816">
    <property type="entry name" value="VTT_dom"/>
</dbReference>
<evidence type="ECO:0000256" key="3">
    <source>
        <dbReference type="ARBA" id="ARBA00022692"/>
    </source>
</evidence>
<dbReference type="PANTHER" id="PTHR30353">
    <property type="entry name" value="INNER MEMBRANE PROTEIN DEDA-RELATED"/>
    <property type="match status" value="1"/>
</dbReference>
<dbReference type="InterPro" id="IPR032818">
    <property type="entry name" value="DedA-like"/>
</dbReference>
<dbReference type="AlphaFoldDB" id="A0A3B0UPX7"/>
<evidence type="ECO:0000256" key="2">
    <source>
        <dbReference type="ARBA" id="ARBA00022475"/>
    </source>
</evidence>
<dbReference type="PANTHER" id="PTHR30353:SF0">
    <property type="entry name" value="TRANSMEMBRANE PROTEIN"/>
    <property type="match status" value="1"/>
</dbReference>